<keyword evidence="4" id="KW-1185">Reference proteome</keyword>
<feature type="transmembrane region" description="Helical" evidence="2">
    <location>
        <begin position="148"/>
        <end position="166"/>
    </location>
</feature>
<feature type="transmembrane region" description="Helical" evidence="2">
    <location>
        <begin position="229"/>
        <end position="247"/>
    </location>
</feature>
<proteinExistence type="predicted"/>
<feature type="region of interest" description="Disordered" evidence="1">
    <location>
        <begin position="465"/>
        <end position="487"/>
    </location>
</feature>
<evidence type="ECO:0000256" key="2">
    <source>
        <dbReference type="SAM" id="Phobius"/>
    </source>
</evidence>
<evidence type="ECO:0000313" key="3">
    <source>
        <dbReference type="EMBL" id="KAL3232532.1"/>
    </source>
</evidence>
<feature type="transmembrane region" description="Helical" evidence="2">
    <location>
        <begin position="267"/>
        <end position="286"/>
    </location>
</feature>
<keyword evidence="2" id="KW-1133">Transmembrane helix</keyword>
<sequence>MNSTFDELFPYLNQSTHHLLPGNNPVVKFPNVLYRLALSFYDAIESQYVEVWSEQEISSTLRSFNDIVGFFFSEYSVLCFTIAVLLNRFISIISRRNRLNRTNLRPEIGLLSHLSCIMILGWVMFDLLSRLVLAQMYKKDVISPPLSLYFILFSWSYCVETVISLLSNSSPLEGSDYTIFEISIEFYLLQRKEINIAEQVEYLPDCVMAIANRIMIHILEMHKLRKYRLLGSTLLNLGHISYLFFIYQTKGLQGIPMLTKFRHFPKMFSLFIVIISLISYLLAYIVRFDPFGNSYRNPDELQFHSFMKNWRKHLNFTGEEDFSPMLSKLAILLTSGSSVSERGTRYEYPSVKLTQKLYKSYAKRLSTVQSLEDQKRLSEDSCNRRSSIVKLAKPILEAPRNIPFISNTIDSLKLVATHLNEIFKGNEEEYDNAIEDYDEDDEEEKKETGLRRYSISKDTGWLSEYNDDEQDYVPKEEDDDEDGDEEEYTDDIVELRDDIMELIRDDFDPIAYKDHLHHRLRPLSESSSSLSEEEFDYSCVVCKTNDRNIILWPCSCFALCDDCRVSLSLRGFNTCVCCRCPVNGYSKSCD</sequence>
<dbReference type="PANTHER" id="PTHR22696:SF1">
    <property type="entry name" value="E3 UBIQUITIN-PROTEIN LIGASE RNF26"/>
    <property type="match status" value="1"/>
</dbReference>
<dbReference type="CDD" id="cd16616">
    <property type="entry name" value="mRING-HC-C4C4_Asi1p-like"/>
    <property type="match status" value="1"/>
</dbReference>
<feature type="transmembrane region" description="Helical" evidence="2">
    <location>
        <begin position="108"/>
        <end position="128"/>
    </location>
</feature>
<evidence type="ECO:0000313" key="4">
    <source>
        <dbReference type="Proteomes" id="UP001623330"/>
    </source>
</evidence>
<dbReference type="InterPro" id="IPR013083">
    <property type="entry name" value="Znf_RING/FYVE/PHD"/>
</dbReference>
<accession>A0ABR4NV78</accession>
<dbReference type="EMBL" id="JBEVYD010000005">
    <property type="protein sequence ID" value="KAL3232532.1"/>
    <property type="molecule type" value="Genomic_DNA"/>
</dbReference>
<dbReference type="Pfam" id="PF13920">
    <property type="entry name" value="zf-C3HC4_3"/>
    <property type="match status" value="1"/>
</dbReference>
<evidence type="ECO:0000256" key="1">
    <source>
        <dbReference type="SAM" id="MobiDB-lite"/>
    </source>
</evidence>
<dbReference type="Gene3D" id="3.30.40.10">
    <property type="entry name" value="Zinc/RING finger domain, C3HC4 (zinc finger)"/>
    <property type="match status" value="1"/>
</dbReference>
<protein>
    <submittedName>
        <fullName evidence="3">ERAD-associated E3 ubiquitin-protein ligase ASI1</fullName>
    </submittedName>
</protein>
<feature type="transmembrane region" description="Helical" evidence="2">
    <location>
        <begin position="67"/>
        <end position="87"/>
    </location>
</feature>
<comment type="caution">
    <text evidence="3">The sequence shown here is derived from an EMBL/GenBank/DDBJ whole genome shotgun (WGS) entry which is preliminary data.</text>
</comment>
<reference evidence="3 4" key="1">
    <citation type="submission" date="2024-05" db="EMBL/GenBank/DDBJ databases">
        <title>Long read based assembly of the Candida bracarensis genome reveals expanded adhesin content.</title>
        <authorList>
            <person name="Marcet-Houben M."/>
            <person name="Ksiezopolska E."/>
            <person name="Gabaldon T."/>
        </authorList>
    </citation>
    <scope>NUCLEOTIDE SEQUENCE [LARGE SCALE GENOMIC DNA]</scope>
    <source>
        <strain evidence="3 4">CBM6</strain>
    </source>
</reference>
<keyword evidence="2" id="KW-0812">Transmembrane</keyword>
<dbReference type="Proteomes" id="UP001623330">
    <property type="component" value="Unassembled WGS sequence"/>
</dbReference>
<gene>
    <name evidence="3" type="ORF">RNJ44_04448</name>
</gene>
<name>A0ABR4NV78_9SACH</name>
<dbReference type="PANTHER" id="PTHR22696">
    <property type="entry name" value="E3 UBIQUITIN-PROTEIN LIGASE RNF26"/>
    <property type="match status" value="1"/>
</dbReference>
<keyword evidence="2" id="KW-0472">Membrane</keyword>
<organism evidence="3 4">
    <name type="scientific">Nakaseomyces bracarensis</name>
    <dbReference type="NCBI Taxonomy" id="273131"/>
    <lineage>
        <taxon>Eukaryota</taxon>
        <taxon>Fungi</taxon>
        <taxon>Dikarya</taxon>
        <taxon>Ascomycota</taxon>
        <taxon>Saccharomycotina</taxon>
        <taxon>Saccharomycetes</taxon>
        <taxon>Saccharomycetales</taxon>
        <taxon>Saccharomycetaceae</taxon>
        <taxon>Nakaseomyces</taxon>
    </lineage>
</organism>